<dbReference type="EMBL" id="JADOUF010000001">
    <property type="protein sequence ID" value="MBG6137818.1"/>
    <property type="molecule type" value="Genomic_DNA"/>
</dbReference>
<keyword evidence="2" id="KW-0251">Elongation factor</keyword>
<evidence type="ECO:0000256" key="1">
    <source>
        <dbReference type="SAM" id="SignalP"/>
    </source>
</evidence>
<dbReference type="GO" id="GO:0003746">
    <property type="term" value="F:translation elongation factor activity"/>
    <property type="evidence" value="ECO:0007669"/>
    <property type="project" value="UniProtKB-KW"/>
</dbReference>
<dbReference type="AlphaFoldDB" id="A0A8J7GT15"/>
<dbReference type="Proteomes" id="UP000622552">
    <property type="component" value="Unassembled WGS sequence"/>
</dbReference>
<keyword evidence="3" id="KW-1185">Reference proteome</keyword>
<proteinExistence type="predicted"/>
<organism evidence="2 3">
    <name type="scientific">Longispora fulva</name>
    <dbReference type="NCBI Taxonomy" id="619741"/>
    <lineage>
        <taxon>Bacteria</taxon>
        <taxon>Bacillati</taxon>
        <taxon>Actinomycetota</taxon>
        <taxon>Actinomycetes</taxon>
        <taxon>Micromonosporales</taxon>
        <taxon>Micromonosporaceae</taxon>
        <taxon>Longispora</taxon>
    </lineage>
</organism>
<evidence type="ECO:0000313" key="3">
    <source>
        <dbReference type="Proteomes" id="UP000622552"/>
    </source>
</evidence>
<name>A0A8J7GT15_9ACTN</name>
<comment type="caution">
    <text evidence="2">The sequence shown here is derived from an EMBL/GenBank/DDBJ whole genome shotgun (WGS) entry which is preliminary data.</text>
</comment>
<keyword evidence="2" id="KW-0648">Protein biosynthesis</keyword>
<dbReference type="RefSeq" id="WP_197004640.1">
    <property type="nucleotide sequence ID" value="NZ_BONS01000024.1"/>
</dbReference>
<feature type="chain" id="PRO_5038975932" evidence="1">
    <location>
        <begin position="24"/>
        <end position="121"/>
    </location>
</feature>
<gene>
    <name evidence="2" type="ORF">IW245_004012</name>
</gene>
<evidence type="ECO:0000313" key="2">
    <source>
        <dbReference type="EMBL" id="MBG6137818.1"/>
    </source>
</evidence>
<accession>A0A8J7GT15</accession>
<reference evidence="2" key="1">
    <citation type="submission" date="2020-11" db="EMBL/GenBank/DDBJ databases">
        <title>Sequencing the genomes of 1000 actinobacteria strains.</title>
        <authorList>
            <person name="Klenk H.-P."/>
        </authorList>
    </citation>
    <scope>NUCLEOTIDE SEQUENCE</scope>
    <source>
        <strain evidence="2">DSM 45356</strain>
    </source>
</reference>
<sequence length="121" mass="12691">MNLMLKKAAVTGAVALMSSIGVAAVSGSPAMASDPGANCNISASGSPGWTTFTLHVASDTCAWRVRPYALCNDNTTWKFGDTLTAAGASQTKSCPIWGLNDWGYDFWSGDAPSVYHHVSMK</sequence>
<feature type="signal peptide" evidence="1">
    <location>
        <begin position="1"/>
        <end position="23"/>
    </location>
</feature>
<keyword evidence="1" id="KW-0732">Signal</keyword>
<protein>
    <submittedName>
        <fullName evidence="2">Transcription elongation factor</fullName>
    </submittedName>
</protein>